<dbReference type="RefSeq" id="WP_187430283.1">
    <property type="nucleotide sequence ID" value="NZ_CP143423.1"/>
</dbReference>
<feature type="transmembrane region" description="Helical" evidence="2">
    <location>
        <begin position="196"/>
        <end position="214"/>
    </location>
</feature>
<name>A0ABZ2BPR8_9RHOB</name>
<reference evidence="5" key="2">
    <citation type="submission" date="2024-01" db="EMBL/GenBank/DDBJ databases">
        <title>Roseobacter fucihabitans sp. nov., isolated from the brown alga Fucus spiralis.</title>
        <authorList>
            <person name="Hahnke S."/>
            <person name="Berger M."/>
            <person name="Schlingloff A."/>
            <person name="Athale I."/>
            <person name="Neumann-Schaal M."/>
            <person name="Adenaya A."/>
            <person name="Poehlein A."/>
            <person name="Daniel R."/>
            <person name="Pertersen J."/>
            <person name="Brinkhoff T."/>
        </authorList>
    </citation>
    <scope>NUCLEOTIDE SEQUENCE [LARGE SCALE GENOMIC DNA]</scope>
    <source>
        <strain evidence="5">B14</strain>
    </source>
</reference>
<dbReference type="Proteomes" id="UP001318682">
    <property type="component" value="Chromosome"/>
</dbReference>
<feature type="domain" description="Zinc finger/thioredoxin putative" evidence="3">
    <location>
        <begin position="1"/>
        <end position="36"/>
    </location>
</feature>
<evidence type="ECO:0000256" key="1">
    <source>
        <dbReference type="SAM" id="MobiDB-lite"/>
    </source>
</evidence>
<organism evidence="4 5">
    <name type="scientific">Roseobacter fucihabitans</name>
    <dbReference type="NCBI Taxonomy" id="1537242"/>
    <lineage>
        <taxon>Bacteria</taxon>
        <taxon>Pseudomonadati</taxon>
        <taxon>Pseudomonadota</taxon>
        <taxon>Alphaproteobacteria</taxon>
        <taxon>Rhodobacterales</taxon>
        <taxon>Roseobacteraceae</taxon>
        <taxon>Roseobacter</taxon>
    </lineage>
</organism>
<proteinExistence type="predicted"/>
<feature type="region of interest" description="Disordered" evidence="1">
    <location>
        <begin position="100"/>
        <end position="187"/>
    </location>
</feature>
<evidence type="ECO:0000259" key="3">
    <source>
        <dbReference type="Pfam" id="PF13717"/>
    </source>
</evidence>
<feature type="compositionally biased region" description="Basic and acidic residues" evidence="1">
    <location>
        <begin position="119"/>
        <end position="133"/>
    </location>
</feature>
<accession>A0ABZ2BPR8</accession>
<keyword evidence="2" id="KW-1133">Transmembrane helix</keyword>
<dbReference type="EMBL" id="CP143423">
    <property type="protein sequence ID" value="WVX47698.1"/>
    <property type="molecule type" value="Genomic_DNA"/>
</dbReference>
<reference evidence="4 5" key="1">
    <citation type="submission" date="2015-07" db="EMBL/GenBank/DDBJ databases">
        <authorList>
            <person name="Voget S."/>
            <person name="Dogs M."/>
            <person name="Brinkhoff T.H."/>
            <person name="Daniel R."/>
        </authorList>
    </citation>
    <scope>NUCLEOTIDE SEQUENCE [LARGE SCALE GENOMIC DNA]</scope>
    <source>
        <strain evidence="4 5">B14</strain>
    </source>
</reference>
<feature type="region of interest" description="Disordered" evidence="1">
    <location>
        <begin position="39"/>
        <end position="84"/>
    </location>
</feature>
<protein>
    <recommendedName>
        <fullName evidence="3">Zinc finger/thioredoxin putative domain-containing protein</fullName>
    </recommendedName>
</protein>
<sequence>MRLICPNCDAQYEIPDDTLLPDGRDVQCSNCEHTWFQEHPDAQAAPTPPATKLPGRPVTEPDKKAEAVSDVGHAGDPPMPGRKPLDAAVANVLREEAQLEAQARQKEASVPVETQPDLGLKDTQGDTSREAAPGREVPAPSPDKTALAAVGSGGAPLPDVNQINSTMRSNSDRSPKEDAGQTAQIETRARRSFGRGFTMMVVLAAGLVLLYAMAPQVANAIPETAPWIDAYIATVDQARLWLDARIAGFLMWLDTVTAA</sequence>
<keyword evidence="2" id="KW-0812">Transmembrane</keyword>
<evidence type="ECO:0000313" key="4">
    <source>
        <dbReference type="EMBL" id="WVX47698.1"/>
    </source>
</evidence>
<feature type="compositionally biased region" description="Basic and acidic residues" evidence="1">
    <location>
        <begin position="170"/>
        <end position="179"/>
    </location>
</feature>
<dbReference type="NCBIfam" id="TIGR02098">
    <property type="entry name" value="MJ0042_CXXC"/>
    <property type="match status" value="1"/>
</dbReference>
<dbReference type="Pfam" id="PF13717">
    <property type="entry name" value="Zn_ribbon_4"/>
    <property type="match status" value="1"/>
</dbReference>
<keyword evidence="5" id="KW-1185">Reference proteome</keyword>
<gene>
    <name evidence="4" type="ORF">ROLI_007690</name>
</gene>
<keyword evidence="2" id="KW-0472">Membrane</keyword>
<evidence type="ECO:0000256" key="2">
    <source>
        <dbReference type="SAM" id="Phobius"/>
    </source>
</evidence>
<evidence type="ECO:0000313" key="5">
    <source>
        <dbReference type="Proteomes" id="UP001318682"/>
    </source>
</evidence>
<dbReference type="InterPro" id="IPR011723">
    <property type="entry name" value="Znf/thioredoxin_put"/>
</dbReference>